<evidence type="ECO:0000313" key="3">
    <source>
        <dbReference type="Proteomes" id="UP000530571"/>
    </source>
</evidence>
<comment type="caution">
    <text evidence="2">The sequence shown here is derived from an EMBL/GenBank/DDBJ whole genome shotgun (WGS) entry which is preliminary data.</text>
</comment>
<accession>A0A7W6PBB5</accession>
<gene>
    <name evidence="2" type="ORF">GGR30_003254</name>
</gene>
<dbReference type="Gene3D" id="2.40.100.20">
    <property type="match status" value="1"/>
</dbReference>
<proteinExistence type="predicted"/>
<dbReference type="AlphaFoldDB" id="A0A7W6PBB5"/>
<dbReference type="EMBL" id="JACIDZ010000011">
    <property type="protein sequence ID" value="MBB4123311.1"/>
    <property type="molecule type" value="Genomic_DNA"/>
</dbReference>
<dbReference type="InterPro" id="IPR041183">
    <property type="entry name" value="Cyclophilin-like"/>
</dbReference>
<feature type="domain" description="Cyclophilin-like" evidence="1">
    <location>
        <begin position="37"/>
        <end position="143"/>
    </location>
</feature>
<evidence type="ECO:0000313" key="2">
    <source>
        <dbReference type="EMBL" id="MBB4123311.1"/>
    </source>
</evidence>
<keyword evidence="3" id="KW-1185">Reference proteome</keyword>
<dbReference type="Pfam" id="PF18050">
    <property type="entry name" value="Cyclophil_like2"/>
    <property type="match status" value="1"/>
</dbReference>
<name>A0A7W6PBB5_9HYPH</name>
<organism evidence="2 3">
    <name type="scientific">Martelella radicis</name>
    <dbReference type="NCBI Taxonomy" id="1397476"/>
    <lineage>
        <taxon>Bacteria</taxon>
        <taxon>Pseudomonadati</taxon>
        <taxon>Pseudomonadota</taxon>
        <taxon>Alphaproteobacteria</taxon>
        <taxon>Hyphomicrobiales</taxon>
        <taxon>Aurantimonadaceae</taxon>
        <taxon>Martelella</taxon>
    </lineage>
</organism>
<reference evidence="2 3" key="1">
    <citation type="submission" date="2020-08" db="EMBL/GenBank/DDBJ databases">
        <title>Genomic Encyclopedia of Type Strains, Phase IV (KMG-IV): sequencing the most valuable type-strain genomes for metagenomic binning, comparative biology and taxonomic classification.</title>
        <authorList>
            <person name="Goeker M."/>
        </authorList>
    </citation>
    <scope>NUCLEOTIDE SEQUENCE [LARGE SCALE GENOMIC DNA]</scope>
    <source>
        <strain evidence="2 3">DSM 28101</strain>
    </source>
</reference>
<protein>
    <recommendedName>
        <fullName evidence="1">Cyclophilin-like domain-containing protein</fullName>
    </recommendedName>
</protein>
<dbReference type="Proteomes" id="UP000530571">
    <property type="component" value="Unassembled WGS sequence"/>
</dbReference>
<dbReference type="InterPro" id="IPR029000">
    <property type="entry name" value="Cyclophilin-like_dom_sf"/>
</dbReference>
<evidence type="ECO:0000259" key="1">
    <source>
        <dbReference type="Pfam" id="PF18050"/>
    </source>
</evidence>
<dbReference type="RefSeq" id="WP_210288078.1">
    <property type="nucleotide sequence ID" value="NZ_JACIDZ010000011.1"/>
</dbReference>
<sequence length="147" mass="15896">MFGKHAVLTTAVATFLSAGFGFAETSKGAEMIRIEFIAGEDVLTATLDDTPAGRDFASLLPLELTLSDYHGVEKVADLPRKLDTTGAPASYEPKKGDITQYVPWSNIAIFTKPFSDSRGLLRLGEFDGPIDVLTENDEVSVEIRLAD</sequence>
<dbReference type="SUPFAM" id="SSF50891">
    <property type="entry name" value="Cyclophilin-like"/>
    <property type="match status" value="1"/>
</dbReference>